<comment type="caution">
    <text evidence="8">The sequence shown here is derived from an EMBL/GenBank/DDBJ whole genome shotgun (WGS) entry which is preliminary data.</text>
</comment>
<gene>
    <name evidence="8" type="ORF">CRM22_005111</name>
</gene>
<sequence length="395" mass="45407">MSCLLKRCVIRFGLAVLTFAVLSLTLKRYLPDPLDIVEIPIFPKIDRGPKPYTLHLVHVIKGEASLARSTTLLKSVFNYRGRLRSKTSECHIRRIPSPHLCAKQRVIERIAIHLHLIVEQRLLSAAYSYVSQWRVAHFNWTLYELDPYLPRVNWIPNHHNSGVAALSKMLIPDVLPTNVTEAIVLDTDILLNADILELWKLFDNFDQNQIFGMAWEFDPVNVKHNEVPIPKNGANSGVVLMHLSRMREAKWSKLFEWAVLKVLLIYGALPIGEQSALKILIQKRPELYYRIPCEWNLQLWSEAAQISCPVIWTDRLPEEAICPEYESPKHGNLSHPGRPNLVHNNLPVKPESGGNTPSFFRTSLDTSKPQTVDELRSRFLEVYWSFKSVPQNCFE</sequence>
<evidence type="ECO:0008006" key="10">
    <source>
        <dbReference type="Google" id="ProtNLM"/>
    </source>
</evidence>
<evidence type="ECO:0000313" key="8">
    <source>
        <dbReference type="EMBL" id="TGZ66894.1"/>
    </source>
</evidence>
<evidence type="ECO:0000313" key="9">
    <source>
        <dbReference type="Proteomes" id="UP000308267"/>
    </source>
</evidence>
<dbReference type="EMBL" id="SJOL01006437">
    <property type="protein sequence ID" value="TGZ66894.1"/>
    <property type="molecule type" value="Genomic_DNA"/>
</dbReference>
<dbReference type="PANTHER" id="PTHR12270:SF25">
    <property type="entry name" value="GLYCOSYLTRANSFERASE-LIKE PROTEIN LARGE"/>
    <property type="match status" value="1"/>
</dbReference>
<evidence type="ECO:0000256" key="2">
    <source>
        <dbReference type="ARBA" id="ARBA00022692"/>
    </source>
</evidence>
<keyword evidence="2" id="KW-0812">Transmembrane</keyword>
<proteinExistence type="predicted"/>
<organism evidence="8 9">
    <name type="scientific">Opisthorchis felineus</name>
    <dbReference type="NCBI Taxonomy" id="147828"/>
    <lineage>
        <taxon>Eukaryota</taxon>
        <taxon>Metazoa</taxon>
        <taxon>Spiralia</taxon>
        <taxon>Lophotrochozoa</taxon>
        <taxon>Platyhelminthes</taxon>
        <taxon>Trematoda</taxon>
        <taxon>Digenea</taxon>
        <taxon>Opisthorchiida</taxon>
        <taxon>Opisthorchiata</taxon>
        <taxon>Opisthorchiidae</taxon>
        <taxon>Opisthorchis</taxon>
    </lineage>
</organism>
<keyword evidence="5" id="KW-0333">Golgi apparatus</keyword>
<accession>A0A4V3SF30</accession>
<dbReference type="Pfam" id="PF01501">
    <property type="entry name" value="Glyco_transf_8"/>
    <property type="match status" value="1"/>
</dbReference>
<keyword evidence="6" id="KW-0472">Membrane</keyword>
<dbReference type="GO" id="GO:0000139">
    <property type="term" value="C:Golgi membrane"/>
    <property type="evidence" value="ECO:0007669"/>
    <property type="project" value="UniProtKB-SubCell"/>
</dbReference>
<evidence type="ECO:0000256" key="7">
    <source>
        <dbReference type="ARBA" id="ARBA00023180"/>
    </source>
</evidence>
<evidence type="ECO:0000256" key="6">
    <source>
        <dbReference type="ARBA" id="ARBA00023136"/>
    </source>
</evidence>
<keyword evidence="9" id="KW-1185">Reference proteome</keyword>
<dbReference type="GO" id="GO:0015020">
    <property type="term" value="F:glucuronosyltransferase activity"/>
    <property type="evidence" value="ECO:0007669"/>
    <property type="project" value="TreeGrafter"/>
</dbReference>
<evidence type="ECO:0000256" key="5">
    <source>
        <dbReference type="ARBA" id="ARBA00023034"/>
    </source>
</evidence>
<dbReference type="InterPro" id="IPR051292">
    <property type="entry name" value="Xyl/GlcA_transferase"/>
</dbReference>
<dbReference type="SUPFAM" id="SSF53448">
    <property type="entry name" value="Nucleotide-diphospho-sugar transferases"/>
    <property type="match status" value="1"/>
</dbReference>
<dbReference type="GO" id="GO:0035269">
    <property type="term" value="P:protein O-linked glycosylation via mannose"/>
    <property type="evidence" value="ECO:0007669"/>
    <property type="project" value="TreeGrafter"/>
</dbReference>
<dbReference type="InterPro" id="IPR029044">
    <property type="entry name" value="Nucleotide-diphossugar_trans"/>
</dbReference>
<keyword evidence="3" id="KW-0735">Signal-anchor</keyword>
<dbReference type="GO" id="GO:0042285">
    <property type="term" value="F:xylosyltransferase activity"/>
    <property type="evidence" value="ECO:0007669"/>
    <property type="project" value="TreeGrafter"/>
</dbReference>
<dbReference type="AlphaFoldDB" id="A0A4V3SF30"/>
<dbReference type="OrthoDB" id="6238971at2759"/>
<dbReference type="Proteomes" id="UP000308267">
    <property type="component" value="Unassembled WGS sequence"/>
</dbReference>
<dbReference type="PANTHER" id="PTHR12270">
    <property type="entry name" value="GLYCOSYLTRANSFERASE-RELATED"/>
    <property type="match status" value="1"/>
</dbReference>
<protein>
    <recommendedName>
        <fullName evidence="10">Glycosyltransferase-like protein LARGE2</fullName>
    </recommendedName>
</protein>
<evidence type="ECO:0000256" key="3">
    <source>
        <dbReference type="ARBA" id="ARBA00022968"/>
    </source>
</evidence>
<reference evidence="8 9" key="1">
    <citation type="journal article" date="2019" name="BMC Genomics">
        <title>New insights from Opisthorchis felineus genome: update on genomics of the epidemiologically important liver flukes.</title>
        <authorList>
            <person name="Ershov N.I."/>
            <person name="Mordvinov V.A."/>
            <person name="Prokhortchouk E.B."/>
            <person name="Pakharukova M.Y."/>
            <person name="Gunbin K.V."/>
            <person name="Ustyantsev K."/>
            <person name="Genaev M.A."/>
            <person name="Blinov A.G."/>
            <person name="Mazur A."/>
            <person name="Boulygina E."/>
            <person name="Tsygankova S."/>
            <person name="Khrameeva E."/>
            <person name="Chekanov N."/>
            <person name="Fan G."/>
            <person name="Xiao A."/>
            <person name="Zhang H."/>
            <person name="Xu X."/>
            <person name="Yang H."/>
            <person name="Solovyev V."/>
            <person name="Lee S.M."/>
            <person name="Liu X."/>
            <person name="Afonnikov D.A."/>
            <person name="Skryabin K.G."/>
        </authorList>
    </citation>
    <scope>NUCLEOTIDE SEQUENCE [LARGE SCALE GENOMIC DNA]</scope>
    <source>
        <strain evidence="8">AK-0245</strain>
        <tissue evidence="8">Whole organism</tissue>
    </source>
</reference>
<evidence type="ECO:0000256" key="4">
    <source>
        <dbReference type="ARBA" id="ARBA00022989"/>
    </source>
</evidence>
<dbReference type="Gene3D" id="3.90.550.10">
    <property type="entry name" value="Spore Coat Polysaccharide Biosynthesis Protein SpsA, Chain A"/>
    <property type="match status" value="1"/>
</dbReference>
<name>A0A4V3SF30_OPIFE</name>
<keyword evidence="4" id="KW-1133">Transmembrane helix</keyword>
<evidence type="ECO:0000256" key="1">
    <source>
        <dbReference type="ARBA" id="ARBA00004323"/>
    </source>
</evidence>
<dbReference type="InterPro" id="IPR002495">
    <property type="entry name" value="Glyco_trans_8"/>
</dbReference>
<comment type="subcellular location">
    <subcellularLocation>
        <location evidence="1">Golgi apparatus membrane</location>
        <topology evidence="1">Single-pass type II membrane protein</topology>
    </subcellularLocation>
</comment>
<keyword evidence="7" id="KW-0325">Glycoprotein</keyword>
<dbReference type="STRING" id="147828.A0A4V3SF30"/>